<keyword evidence="4" id="KW-1185">Reference proteome</keyword>
<dbReference type="InterPro" id="IPR003594">
    <property type="entry name" value="HATPase_dom"/>
</dbReference>
<keyword evidence="1" id="KW-0723">Serine/threonine-protein kinase</keyword>
<gene>
    <name evidence="3" type="ORF">XJ44_07285</name>
</gene>
<proteinExistence type="predicted"/>
<dbReference type="SUPFAM" id="SSF55874">
    <property type="entry name" value="ATPase domain of HSP90 chaperone/DNA topoisomerase II/histidine kinase"/>
    <property type="match status" value="1"/>
</dbReference>
<evidence type="ECO:0000259" key="2">
    <source>
        <dbReference type="Pfam" id="PF13581"/>
    </source>
</evidence>
<dbReference type="EMBL" id="LBFC01000022">
    <property type="protein sequence ID" value="ONN26670.1"/>
    <property type="molecule type" value="Genomic_DNA"/>
</dbReference>
<dbReference type="PANTHER" id="PTHR35526">
    <property type="entry name" value="ANTI-SIGMA-F FACTOR RSBW-RELATED"/>
    <property type="match status" value="1"/>
</dbReference>
<protein>
    <submittedName>
        <fullName evidence="3">Anti-sigma regulatory factor</fullName>
    </submittedName>
</protein>
<keyword evidence="1" id="KW-0418">Kinase</keyword>
<dbReference type="CDD" id="cd16936">
    <property type="entry name" value="HATPase_RsbW-like"/>
    <property type="match status" value="1"/>
</dbReference>
<sequence length="136" mass="15990">MMDFISLTFFSRSENIKIARSVIQNFLAQKGIKEQDIFDTELAVNEAIANVIEHTYKFQRDKTIIMTLKWLEPNILEVYLRDFGEKVDPAKVKPRKLEEIRPGGLGVYIIKKIFNKMEFKDVENGNLLYLLKKYEI</sequence>
<dbReference type="Pfam" id="PF13581">
    <property type="entry name" value="HATPase_c_2"/>
    <property type="match status" value="1"/>
</dbReference>
<evidence type="ECO:0000256" key="1">
    <source>
        <dbReference type="ARBA" id="ARBA00022527"/>
    </source>
</evidence>
<evidence type="ECO:0000313" key="4">
    <source>
        <dbReference type="Proteomes" id="UP000242616"/>
    </source>
</evidence>
<organism evidence="3 4">
    <name type="scientific">Thermosipho affectus</name>
    <dbReference type="NCBI Taxonomy" id="660294"/>
    <lineage>
        <taxon>Bacteria</taxon>
        <taxon>Thermotogati</taxon>
        <taxon>Thermotogota</taxon>
        <taxon>Thermotogae</taxon>
        <taxon>Thermotogales</taxon>
        <taxon>Fervidobacteriaceae</taxon>
        <taxon>Thermosipho</taxon>
    </lineage>
</organism>
<dbReference type="PANTHER" id="PTHR35526:SF3">
    <property type="entry name" value="ANTI-SIGMA-F FACTOR RSBW"/>
    <property type="match status" value="1"/>
</dbReference>
<name>A0ABX3IFR8_9BACT</name>
<dbReference type="InterPro" id="IPR050267">
    <property type="entry name" value="Anti-sigma-factor_SerPK"/>
</dbReference>
<reference evidence="3 4" key="1">
    <citation type="submission" date="2015-06" db="EMBL/GenBank/DDBJ databases">
        <title>Genome sequencing of Thermotogales isolates from hydrothermal vents.</title>
        <authorList>
            <person name="Haverkamp T.H."/>
            <person name="Kublanov I.V."/>
            <person name="Nesbo C.L."/>
        </authorList>
    </citation>
    <scope>NUCLEOTIDE SEQUENCE [LARGE SCALE GENOMIC DNA]</scope>
    <source>
        <strain evidence="4">ik275mar</strain>
    </source>
</reference>
<comment type="caution">
    <text evidence="3">The sequence shown here is derived from an EMBL/GenBank/DDBJ whole genome shotgun (WGS) entry which is preliminary data.</text>
</comment>
<feature type="domain" description="Histidine kinase/HSP90-like ATPase" evidence="2">
    <location>
        <begin position="12"/>
        <end position="130"/>
    </location>
</feature>
<dbReference type="InterPro" id="IPR036890">
    <property type="entry name" value="HATPase_C_sf"/>
</dbReference>
<keyword evidence="1" id="KW-0808">Transferase</keyword>
<evidence type="ECO:0000313" key="3">
    <source>
        <dbReference type="EMBL" id="ONN26670.1"/>
    </source>
</evidence>
<dbReference type="Gene3D" id="3.30.565.10">
    <property type="entry name" value="Histidine kinase-like ATPase, C-terminal domain"/>
    <property type="match status" value="1"/>
</dbReference>
<accession>A0ABX3IFR8</accession>
<dbReference type="Proteomes" id="UP000242616">
    <property type="component" value="Unassembled WGS sequence"/>
</dbReference>